<keyword evidence="1" id="KW-0812">Transmembrane</keyword>
<evidence type="ECO:0000256" key="1">
    <source>
        <dbReference type="SAM" id="Phobius"/>
    </source>
</evidence>
<accession>A0A144M8A0</accession>
<reference evidence="3" key="1">
    <citation type="submission" date="2016-03" db="EMBL/GenBank/DDBJ databases">
        <authorList>
            <person name="Ploux O."/>
        </authorList>
    </citation>
    <scope>NUCLEOTIDE SEQUENCE [LARGE SCALE GENOMIC DNA]</scope>
    <source>
        <strain evidence="3">BS258</strain>
    </source>
</reference>
<protein>
    <submittedName>
        <fullName evidence="2">Uncharacterized protein</fullName>
    </submittedName>
</protein>
<keyword evidence="1" id="KW-0472">Membrane</keyword>
<dbReference type="KEGG" id="bly:A2T55_02365"/>
<keyword evidence="1" id="KW-1133">Transmembrane helix</keyword>
<gene>
    <name evidence="2" type="ORF">A2T55_02365</name>
</gene>
<feature type="transmembrane region" description="Helical" evidence="1">
    <location>
        <begin position="97"/>
        <end position="113"/>
    </location>
</feature>
<feature type="transmembrane region" description="Helical" evidence="1">
    <location>
        <begin position="6"/>
        <end position="29"/>
    </location>
</feature>
<proteinExistence type="predicted"/>
<organism evidence="2 3">
    <name type="scientific">Brevibacterium linens</name>
    <dbReference type="NCBI Taxonomy" id="1703"/>
    <lineage>
        <taxon>Bacteria</taxon>
        <taxon>Bacillati</taxon>
        <taxon>Actinomycetota</taxon>
        <taxon>Actinomycetes</taxon>
        <taxon>Micrococcales</taxon>
        <taxon>Brevibacteriaceae</taxon>
        <taxon>Brevibacterium</taxon>
    </lineage>
</organism>
<feature type="transmembrane region" description="Helical" evidence="1">
    <location>
        <begin position="151"/>
        <end position="173"/>
    </location>
</feature>
<dbReference type="EMBL" id="CP014869">
    <property type="protein sequence ID" value="AMT92783.1"/>
    <property type="molecule type" value="Genomic_DNA"/>
</dbReference>
<name>A0A144M8A0_BRELN</name>
<dbReference type="AlphaFoldDB" id="A0A144M8A0"/>
<sequence>MLTALSDIAISTISAVLGALIVAAIPIGTRPSLWTGSSRTSVRNSNGQQVYAPNSTGPINTTQHNVVLTTHPTIHQNIRSSATSTGTTQAAPGDRPWAVVIGLVMFTLTAVYSRGYEAAVGFAIGVSIALAVIVIVLIYRTCKAELFAVQTLAASTRILSAIVILLAATWSAVGRTWGGYSMADVRTQLEKLTEPAAFSEGVLAWAGSRTLVPAFKMFFSEPQLALVGIFSLGAMIVALIWAGSAVSTAFGWSSYLGFQHGATTKKRVIVRASKFEALNARFAWSSLGGTALIAAMVLGFPWLVTVSSTGELSRWLFGQ</sequence>
<feature type="transmembrane region" description="Helical" evidence="1">
    <location>
        <begin position="119"/>
        <end position="139"/>
    </location>
</feature>
<evidence type="ECO:0000313" key="2">
    <source>
        <dbReference type="EMBL" id="AMT92783.1"/>
    </source>
</evidence>
<dbReference type="Proteomes" id="UP000075950">
    <property type="component" value="Chromosome"/>
</dbReference>
<feature type="transmembrane region" description="Helical" evidence="1">
    <location>
        <begin position="278"/>
        <end position="304"/>
    </location>
</feature>
<feature type="transmembrane region" description="Helical" evidence="1">
    <location>
        <begin position="225"/>
        <end position="258"/>
    </location>
</feature>
<evidence type="ECO:0000313" key="3">
    <source>
        <dbReference type="Proteomes" id="UP000075950"/>
    </source>
</evidence>